<evidence type="ECO:0008006" key="11">
    <source>
        <dbReference type="Google" id="ProtNLM"/>
    </source>
</evidence>
<proteinExistence type="predicted"/>
<keyword evidence="3" id="KW-0858">Xylan degradation</keyword>
<dbReference type="PANTHER" id="PTHR38050">
    <property type="match status" value="1"/>
</dbReference>
<dbReference type="RefSeq" id="WP_085863197.1">
    <property type="nucleotide sequence ID" value="NZ_FWFT01000001.1"/>
</dbReference>
<dbReference type="GO" id="GO:0045493">
    <property type="term" value="P:xylan catabolic process"/>
    <property type="evidence" value="ECO:0007669"/>
    <property type="project" value="UniProtKB-KW"/>
</dbReference>
<keyword evidence="5" id="KW-0378">Hydrolase</keyword>
<sequence length="262" mass="28780">MRQLLVCLWMGLQAPVAQACTGQDACELGERSYHLRVPDSWDGASPLPVLLHFHGWGRAGGLIVRHDRIATGKVAEDVLLVAPTGLGGSWDFRRVGSRDSAFARAVLEDVAARYPVLADAIFVSGYSYGAYMAWRFVCDDGADIAGLLAVAGSFADTAPCEAAPREVRQVYGLSDQVLDFPYGPAGETDTPVALWRDRFDCNEANENPTPTEWNARSFLTFERQIWTCAGGRIVLDLHPGGHFIPHDWIPIQVDEILQDQRP</sequence>
<evidence type="ECO:0000313" key="9">
    <source>
        <dbReference type="EMBL" id="SLN20623.1"/>
    </source>
</evidence>
<protein>
    <recommendedName>
        <fullName evidence="11">Alpha/beta hydrolase family protein</fullName>
    </recommendedName>
</protein>
<keyword evidence="10" id="KW-1185">Reference proteome</keyword>
<name>A0A1Y5RR82_9RHOB</name>
<keyword evidence="2" id="KW-0964">Secreted</keyword>
<evidence type="ECO:0000256" key="3">
    <source>
        <dbReference type="ARBA" id="ARBA00022651"/>
    </source>
</evidence>
<dbReference type="GO" id="GO:0030600">
    <property type="term" value="F:feruloyl esterase activity"/>
    <property type="evidence" value="ECO:0007669"/>
    <property type="project" value="InterPro"/>
</dbReference>
<evidence type="ECO:0000313" key="10">
    <source>
        <dbReference type="Proteomes" id="UP000193623"/>
    </source>
</evidence>
<keyword evidence="6" id="KW-0119">Carbohydrate metabolism</keyword>
<comment type="subcellular location">
    <subcellularLocation>
        <location evidence="1">Secreted</location>
    </subcellularLocation>
</comment>
<evidence type="ECO:0000256" key="4">
    <source>
        <dbReference type="ARBA" id="ARBA00022729"/>
    </source>
</evidence>
<evidence type="ECO:0000256" key="5">
    <source>
        <dbReference type="ARBA" id="ARBA00022801"/>
    </source>
</evidence>
<feature type="signal peptide" evidence="8">
    <location>
        <begin position="1"/>
        <end position="19"/>
    </location>
</feature>
<dbReference type="PANTHER" id="PTHR38050:SF2">
    <property type="entry name" value="FERULOYL ESTERASE C-RELATED"/>
    <property type="match status" value="1"/>
</dbReference>
<dbReference type="PROSITE" id="PS51257">
    <property type="entry name" value="PROKAR_LIPOPROTEIN"/>
    <property type="match status" value="1"/>
</dbReference>
<dbReference type="EMBL" id="FWFT01000001">
    <property type="protein sequence ID" value="SLN20623.1"/>
    <property type="molecule type" value="Genomic_DNA"/>
</dbReference>
<evidence type="ECO:0000256" key="7">
    <source>
        <dbReference type="ARBA" id="ARBA00023326"/>
    </source>
</evidence>
<reference evidence="9 10" key="1">
    <citation type="submission" date="2017-03" db="EMBL/GenBank/DDBJ databases">
        <authorList>
            <person name="Afonso C.L."/>
            <person name="Miller P.J."/>
            <person name="Scott M.A."/>
            <person name="Spackman E."/>
            <person name="Goraichik I."/>
            <person name="Dimitrov K.M."/>
            <person name="Suarez D.L."/>
            <person name="Swayne D.E."/>
        </authorList>
    </citation>
    <scope>NUCLEOTIDE SEQUENCE [LARGE SCALE GENOMIC DNA]</scope>
    <source>
        <strain evidence="9 10">CECT 8397</strain>
    </source>
</reference>
<dbReference type="InterPro" id="IPR043595">
    <property type="entry name" value="FaeB/C/D"/>
</dbReference>
<organism evidence="9 10">
    <name type="scientific">Pseudooctadecabacter jejudonensis</name>
    <dbReference type="NCBI Taxonomy" id="1391910"/>
    <lineage>
        <taxon>Bacteria</taxon>
        <taxon>Pseudomonadati</taxon>
        <taxon>Pseudomonadota</taxon>
        <taxon>Alphaproteobacteria</taxon>
        <taxon>Rhodobacterales</taxon>
        <taxon>Paracoccaceae</taxon>
        <taxon>Pseudooctadecabacter</taxon>
    </lineage>
</organism>
<dbReference type="GO" id="GO:0005576">
    <property type="term" value="C:extracellular region"/>
    <property type="evidence" value="ECO:0007669"/>
    <property type="project" value="UniProtKB-SubCell"/>
</dbReference>
<keyword evidence="4 8" id="KW-0732">Signal</keyword>
<dbReference type="Gene3D" id="3.40.50.1820">
    <property type="entry name" value="alpha/beta hydrolase"/>
    <property type="match status" value="1"/>
</dbReference>
<dbReference type="Proteomes" id="UP000193623">
    <property type="component" value="Unassembled WGS sequence"/>
</dbReference>
<dbReference type="InterPro" id="IPR029058">
    <property type="entry name" value="AB_hydrolase_fold"/>
</dbReference>
<dbReference type="AlphaFoldDB" id="A0A1Y5RR82"/>
<keyword evidence="7" id="KW-0624">Polysaccharide degradation</keyword>
<evidence type="ECO:0000256" key="1">
    <source>
        <dbReference type="ARBA" id="ARBA00004613"/>
    </source>
</evidence>
<dbReference type="SUPFAM" id="SSF53474">
    <property type="entry name" value="alpha/beta-Hydrolases"/>
    <property type="match status" value="1"/>
</dbReference>
<gene>
    <name evidence="9" type="ORF">PSJ8397_00774</name>
</gene>
<evidence type="ECO:0000256" key="6">
    <source>
        <dbReference type="ARBA" id="ARBA00023277"/>
    </source>
</evidence>
<evidence type="ECO:0000256" key="8">
    <source>
        <dbReference type="SAM" id="SignalP"/>
    </source>
</evidence>
<feature type="chain" id="PRO_5013187223" description="Alpha/beta hydrolase family protein" evidence="8">
    <location>
        <begin position="20"/>
        <end position="262"/>
    </location>
</feature>
<accession>A0A1Y5RR82</accession>
<dbReference type="OrthoDB" id="9805640at2"/>
<evidence type="ECO:0000256" key="2">
    <source>
        <dbReference type="ARBA" id="ARBA00022525"/>
    </source>
</evidence>